<gene>
    <name evidence="2" type="ORF">KAK06_23005</name>
</gene>
<protein>
    <submittedName>
        <fullName evidence="2">Uncharacterized protein</fullName>
    </submittedName>
</protein>
<keyword evidence="1" id="KW-0732">Signal</keyword>
<evidence type="ECO:0000313" key="2">
    <source>
        <dbReference type="EMBL" id="MBQ0961825.1"/>
    </source>
</evidence>
<feature type="chain" id="PRO_5037992402" evidence="1">
    <location>
        <begin position="27"/>
        <end position="169"/>
    </location>
</feature>
<keyword evidence="3" id="KW-1185">Reference proteome</keyword>
<sequence length="169" mass="17689">MNTLARSFAAALLPLAALLAAPAAQAQAVDDWQHTVPACAPDGLNSLRFAQINAPAGFVRANNPDGGVLQFTCNVLDSFATMNPLWNRMVLQYRDAAGGRVMASLYQKNKTTGVSAMIANVVSPASVAVANTSVAAPAMDFGINTYYIVVSIQGSAQNPPQAHTVMLVQ</sequence>
<dbReference type="Proteomes" id="UP000678374">
    <property type="component" value="Unassembled WGS sequence"/>
</dbReference>
<dbReference type="RefSeq" id="WP_210804510.1">
    <property type="nucleotide sequence ID" value="NZ_JAGQDE010000041.1"/>
</dbReference>
<accession>A0A940YZ63</accession>
<dbReference type="AlphaFoldDB" id="A0A940YZ63"/>
<dbReference type="EMBL" id="JAGQDE010000041">
    <property type="protein sequence ID" value="MBQ0961825.1"/>
    <property type="molecule type" value="Genomic_DNA"/>
</dbReference>
<name>A0A940YZ63_9BURK</name>
<evidence type="ECO:0000313" key="3">
    <source>
        <dbReference type="Proteomes" id="UP000678374"/>
    </source>
</evidence>
<organism evidence="2 3">
    <name type="scientific">Ideonella aquatica</name>
    <dbReference type="NCBI Taxonomy" id="2824119"/>
    <lineage>
        <taxon>Bacteria</taxon>
        <taxon>Pseudomonadati</taxon>
        <taxon>Pseudomonadota</taxon>
        <taxon>Betaproteobacteria</taxon>
        <taxon>Burkholderiales</taxon>
        <taxon>Sphaerotilaceae</taxon>
        <taxon>Ideonella</taxon>
    </lineage>
</organism>
<reference evidence="2" key="1">
    <citation type="submission" date="2021-04" db="EMBL/GenBank/DDBJ databases">
        <title>The genome sequence of Ideonella sp. 4Y11.</title>
        <authorList>
            <person name="Liu Y."/>
        </authorList>
    </citation>
    <scope>NUCLEOTIDE SEQUENCE</scope>
    <source>
        <strain evidence="2">4Y11</strain>
    </source>
</reference>
<comment type="caution">
    <text evidence="2">The sequence shown here is derived from an EMBL/GenBank/DDBJ whole genome shotgun (WGS) entry which is preliminary data.</text>
</comment>
<evidence type="ECO:0000256" key="1">
    <source>
        <dbReference type="SAM" id="SignalP"/>
    </source>
</evidence>
<proteinExistence type="predicted"/>
<feature type="signal peptide" evidence="1">
    <location>
        <begin position="1"/>
        <end position="26"/>
    </location>
</feature>